<reference evidence="3 4" key="1">
    <citation type="submission" date="2024-09" db="EMBL/GenBank/DDBJ databases">
        <authorList>
            <person name="Sun Q."/>
            <person name="Mori K."/>
        </authorList>
    </citation>
    <scope>NUCLEOTIDE SEQUENCE [LARGE SCALE GENOMIC DNA]</scope>
    <source>
        <strain evidence="3 4">KCTC 23279</strain>
    </source>
</reference>
<feature type="domain" description="Acyltransferase 3" evidence="2">
    <location>
        <begin position="14"/>
        <end position="338"/>
    </location>
</feature>
<gene>
    <name evidence="3" type="ORF">ACFFJ6_17870</name>
</gene>
<keyword evidence="1" id="KW-0812">Transmembrane</keyword>
<evidence type="ECO:0000313" key="3">
    <source>
        <dbReference type="EMBL" id="MFC0242363.1"/>
    </source>
</evidence>
<dbReference type="InterPro" id="IPR002656">
    <property type="entry name" value="Acyl_transf_3_dom"/>
</dbReference>
<evidence type="ECO:0000313" key="4">
    <source>
        <dbReference type="Proteomes" id="UP001589775"/>
    </source>
</evidence>
<dbReference type="EMBL" id="JBHLWM010000008">
    <property type="protein sequence ID" value="MFC0242363.1"/>
    <property type="molecule type" value="Genomic_DNA"/>
</dbReference>
<keyword evidence="1" id="KW-0472">Membrane</keyword>
<comment type="caution">
    <text evidence="3">The sequence shown here is derived from an EMBL/GenBank/DDBJ whole genome shotgun (WGS) entry which is preliminary data.</text>
</comment>
<feature type="transmembrane region" description="Helical" evidence="1">
    <location>
        <begin position="257"/>
        <end position="274"/>
    </location>
</feature>
<evidence type="ECO:0000256" key="1">
    <source>
        <dbReference type="SAM" id="Phobius"/>
    </source>
</evidence>
<organism evidence="3 4">
    <name type="scientific">Rhodopseudomonas telluris</name>
    <dbReference type="NCBI Taxonomy" id="644215"/>
    <lineage>
        <taxon>Bacteria</taxon>
        <taxon>Pseudomonadati</taxon>
        <taxon>Pseudomonadota</taxon>
        <taxon>Alphaproteobacteria</taxon>
        <taxon>Hyphomicrobiales</taxon>
        <taxon>Nitrobacteraceae</taxon>
        <taxon>Rhodopseudomonas</taxon>
    </lineage>
</organism>
<name>A0ABV6EVX1_9BRAD</name>
<dbReference type="GO" id="GO:0016746">
    <property type="term" value="F:acyltransferase activity"/>
    <property type="evidence" value="ECO:0007669"/>
    <property type="project" value="UniProtKB-KW"/>
</dbReference>
<feature type="transmembrane region" description="Helical" evidence="1">
    <location>
        <begin position="94"/>
        <end position="112"/>
    </location>
</feature>
<evidence type="ECO:0000259" key="2">
    <source>
        <dbReference type="Pfam" id="PF01757"/>
    </source>
</evidence>
<feature type="transmembrane region" description="Helical" evidence="1">
    <location>
        <begin position="228"/>
        <end position="245"/>
    </location>
</feature>
<feature type="transmembrane region" description="Helical" evidence="1">
    <location>
        <begin position="52"/>
        <end position="73"/>
    </location>
</feature>
<feature type="transmembrane region" description="Helical" evidence="1">
    <location>
        <begin position="294"/>
        <end position="314"/>
    </location>
</feature>
<accession>A0ABV6EVX1</accession>
<feature type="transmembrane region" description="Helical" evidence="1">
    <location>
        <begin position="201"/>
        <end position="221"/>
    </location>
</feature>
<feature type="transmembrane region" description="Helical" evidence="1">
    <location>
        <begin position="148"/>
        <end position="167"/>
    </location>
</feature>
<sequence length="374" mass="40626">MTVPTGPERATIRSVQLLRFVAAAMVLIGHLQDALRRGRIPGLAPFDDPTGLPWHAGVDIFFVISGFVMYMMAADQFGRPGAPAAFMRRRLIRVAPLYWVFTLLAILTVVVLPERVQSTQLSLPHILASLLFVPWRAPSGALVPPLSVGWTLNFEILFYSVFAFGLLFRRAIGLAAIVGILFALMIPRALFPGVVGDQLDAWGFPITVEFLFGILIGRLCLANFRMPGIVRAAIVVGALAALSIGNQAGFNAFQDRWFFWGIPAAAIVAATVLGRDLPDRSWSRILVLCGNASYALYLSHLFTLRAVGVAWSALHLNSVAAYFALAMASSILASIAVYLWFERPMLAWLGRRPPTRSVRASALAAAPRGLGGSK</sequence>
<dbReference type="PANTHER" id="PTHR23028">
    <property type="entry name" value="ACETYLTRANSFERASE"/>
    <property type="match status" value="1"/>
</dbReference>
<keyword evidence="3" id="KW-0808">Transferase</keyword>
<feature type="transmembrane region" description="Helical" evidence="1">
    <location>
        <begin position="12"/>
        <end position="32"/>
    </location>
</feature>
<dbReference type="PANTHER" id="PTHR23028:SF131">
    <property type="entry name" value="BLR2367 PROTEIN"/>
    <property type="match status" value="1"/>
</dbReference>
<feature type="transmembrane region" description="Helical" evidence="1">
    <location>
        <begin position="174"/>
        <end position="195"/>
    </location>
</feature>
<dbReference type="EC" id="2.3.-.-" evidence="3"/>
<dbReference type="Proteomes" id="UP001589775">
    <property type="component" value="Unassembled WGS sequence"/>
</dbReference>
<feature type="transmembrane region" description="Helical" evidence="1">
    <location>
        <begin position="320"/>
        <end position="341"/>
    </location>
</feature>
<keyword evidence="3" id="KW-0012">Acyltransferase</keyword>
<protein>
    <submittedName>
        <fullName evidence="3">Acyltransferase family protein</fullName>
        <ecNumber evidence="3">2.3.-.-</ecNumber>
    </submittedName>
</protein>
<keyword evidence="4" id="KW-1185">Reference proteome</keyword>
<keyword evidence="1" id="KW-1133">Transmembrane helix</keyword>
<proteinExistence type="predicted"/>
<dbReference type="InterPro" id="IPR050879">
    <property type="entry name" value="Acyltransferase_3"/>
</dbReference>
<dbReference type="Pfam" id="PF01757">
    <property type="entry name" value="Acyl_transf_3"/>
    <property type="match status" value="1"/>
</dbReference>
<dbReference type="RefSeq" id="WP_378390271.1">
    <property type="nucleotide sequence ID" value="NZ_JBHLWM010000008.1"/>
</dbReference>